<dbReference type="PROSITE" id="PS01360">
    <property type="entry name" value="ZF_MYND_1"/>
    <property type="match status" value="1"/>
</dbReference>
<dbReference type="InterPro" id="IPR002893">
    <property type="entry name" value="Znf_MYND"/>
</dbReference>
<name>A0A0B7JT06_BIOOC</name>
<dbReference type="Pfam" id="PF01753">
    <property type="entry name" value="zf-MYND"/>
    <property type="match status" value="1"/>
</dbReference>
<dbReference type="EMBL" id="CDPU01000004">
    <property type="protein sequence ID" value="CEO46407.1"/>
    <property type="molecule type" value="Genomic_DNA"/>
</dbReference>
<evidence type="ECO:0000256" key="5">
    <source>
        <dbReference type="SAM" id="MobiDB-lite"/>
    </source>
</evidence>
<dbReference type="PANTHER" id="PTHR10237:SF14">
    <property type="entry name" value="MYND-TYPE DOMAIN-CONTAINING PROTEIN"/>
    <property type="match status" value="1"/>
</dbReference>
<dbReference type="SUPFAM" id="SSF144232">
    <property type="entry name" value="HIT/MYND zinc finger-like"/>
    <property type="match status" value="1"/>
</dbReference>
<proteinExistence type="predicted"/>
<keyword evidence="3" id="KW-0862">Zinc</keyword>
<evidence type="ECO:0000259" key="6">
    <source>
        <dbReference type="PROSITE" id="PS50865"/>
    </source>
</evidence>
<keyword evidence="2 4" id="KW-0863">Zinc-finger</keyword>
<feature type="domain" description="MYND-type" evidence="6">
    <location>
        <begin position="5"/>
        <end position="45"/>
    </location>
</feature>
<organism evidence="7">
    <name type="scientific">Bionectria ochroleuca</name>
    <name type="common">Gliocladium roseum</name>
    <dbReference type="NCBI Taxonomy" id="29856"/>
    <lineage>
        <taxon>Eukaryota</taxon>
        <taxon>Fungi</taxon>
        <taxon>Dikarya</taxon>
        <taxon>Ascomycota</taxon>
        <taxon>Pezizomycotina</taxon>
        <taxon>Sordariomycetes</taxon>
        <taxon>Hypocreomycetidae</taxon>
        <taxon>Hypocreales</taxon>
        <taxon>Bionectriaceae</taxon>
        <taxon>Clonostachys</taxon>
    </lineage>
</organism>
<evidence type="ECO:0000256" key="4">
    <source>
        <dbReference type="PROSITE-ProRule" id="PRU00134"/>
    </source>
</evidence>
<dbReference type="GO" id="GO:0008270">
    <property type="term" value="F:zinc ion binding"/>
    <property type="evidence" value="ECO:0007669"/>
    <property type="project" value="UniProtKB-KW"/>
</dbReference>
<gene>
    <name evidence="7" type="ORF">BN869_000002462_1</name>
</gene>
<feature type="compositionally biased region" description="Low complexity" evidence="5">
    <location>
        <begin position="49"/>
        <end position="66"/>
    </location>
</feature>
<evidence type="ECO:0000256" key="2">
    <source>
        <dbReference type="ARBA" id="ARBA00022771"/>
    </source>
</evidence>
<dbReference type="PANTHER" id="PTHR10237">
    <property type="entry name" value="DEFORMED EPIDERMAL AUTOREGULATORY FACTOR 1 HOMOLOG SUPPRESSIN"/>
    <property type="match status" value="1"/>
</dbReference>
<dbReference type="GO" id="GO:0000981">
    <property type="term" value="F:DNA-binding transcription factor activity, RNA polymerase II-specific"/>
    <property type="evidence" value="ECO:0007669"/>
    <property type="project" value="TreeGrafter"/>
</dbReference>
<protein>
    <recommendedName>
        <fullName evidence="6">MYND-type domain-containing protein</fullName>
    </recommendedName>
</protein>
<reference evidence="7" key="1">
    <citation type="submission" date="2015-01" db="EMBL/GenBank/DDBJ databases">
        <authorList>
            <person name="Durling Mikael"/>
        </authorList>
    </citation>
    <scope>NUCLEOTIDE SEQUENCE</scope>
</reference>
<dbReference type="PROSITE" id="PS50865">
    <property type="entry name" value="ZF_MYND_2"/>
    <property type="match status" value="1"/>
</dbReference>
<evidence type="ECO:0000256" key="1">
    <source>
        <dbReference type="ARBA" id="ARBA00022723"/>
    </source>
</evidence>
<sequence>MAPACVTCKKTTPEVSIKRCAKCSSAPYCSRECQKADWKNHRKVCGKEPAGSSSSSPSNSGSQASPLKGLEKSVTKPFTRIGNGTWLHNRPETDVYRLLIDAYRLRVEDEYTMDGNIDNDSLYGGSGSGLKGFRRFVDRVASHAGLLPSWWNAEKRACCERLGMDPSQWQNLCRAVEKSDIIEHYGTPFFHMELRMFAWKVLGTGIGGQDGTMVLEMMASREVDDGGSGQNLGRLAAVVDLKTMKTSIL</sequence>
<accession>A0A0B7JT06</accession>
<evidence type="ECO:0000313" key="7">
    <source>
        <dbReference type="EMBL" id="CEO46407.1"/>
    </source>
</evidence>
<dbReference type="InterPro" id="IPR024119">
    <property type="entry name" value="TF_DEAF-1"/>
</dbReference>
<dbReference type="Gene3D" id="6.10.140.2220">
    <property type="match status" value="1"/>
</dbReference>
<dbReference type="GO" id="GO:0005634">
    <property type="term" value="C:nucleus"/>
    <property type="evidence" value="ECO:0007669"/>
    <property type="project" value="TreeGrafter"/>
</dbReference>
<feature type="region of interest" description="Disordered" evidence="5">
    <location>
        <begin position="44"/>
        <end position="69"/>
    </location>
</feature>
<evidence type="ECO:0000256" key="3">
    <source>
        <dbReference type="ARBA" id="ARBA00022833"/>
    </source>
</evidence>
<keyword evidence="1" id="KW-0479">Metal-binding</keyword>
<dbReference type="AlphaFoldDB" id="A0A0B7JT06"/>